<comment type="caution">
    <text evidence="4">The sequence shown here is derived from an EMBL/GenBank/DDBJ whole genome shotgun (WGS) entry which is preliminary data.</text>
</comment>
<sequence length="169" mass="17092">MKSTSMKTYLAAGLSVLALTLAACDGAADADTTNGAAGGSGDAGQAGPAAIGDTVNLGDADVTASNLRNAGADVFGDNQVCADINVVNTSDAETVSLNSWDWELTDPNGVILSAEFGGSTDYDSVDLAPGGSKAGTICFKSNAEPGEYTLTFEETFSFTSEPTEWKASL</sequence>
<protein>
    <submittedName>
        <fullName evidence="4">DUF4352 domain-containing protein</fullName>
    </submittedName>
</protein>
<dbReference type="EMBL" id="JAAZHI010000024">
    <property type="protein sequence ID" value="NLA54867.1"/>
    <property type="molecule type" value="Genomic_DNA"/>
</dbReference>
<evidence type="ECO:0000313" key="4">
    <source>
        <dbReference type="EMBL" id="NLA54867.1"/>
    </source>
</evidence>
<organism evidence="4 5">
    <name type="scientific">Corynebacterium humireducens</name>
    <dbReference type="NCBI Taxonomy" id="1223514"/>
    <lineage>
        <taxon>Bacteria</taxon>
        <taxon>Bacillati</taxon>
        <taxon>Actinomycetota</taxon>
        <taxon>Actinomycetes</taxon>
        <taxon>Mycobacteriales</taxon>
        <taxon>Corynebacteriaceae</taxon>
        <taxon>Corynebacterium</taxon>
    </lineage>
</organism>
<feature type="domain" description="DUF4352" evidence="3">
    <location>
        <begin position="50"/>
        <end position="158"/>
    </location>
</feature>
<dbReference type="Pfam" id="PF11611">
    <property type="entry name" value="DUF4352"/>
    <property type="match status" value="1"/>
</dbReference>
<evidence type="ECO:0000256" key="1">
    <source>
        <dbReference type="ARBA" id="ARBA00022729"/>
    </source>
</evidence>
<dbReference type="Proteomes" id="UP000557899">
    <property type="component" value="Unassembled WGS sequence"/>
</dbReference>
<dbReference type="InterPro" id="IPR029050">
    <property type="entry name" value="Immunoprotect_excell_Ig-like"/>
</dbReference>
<dbReference type="Gene3D" id="2.60.40.1240">
    <property type="match status" value="1"/>
</dbReference>
<dbReference type="PROSITE" id="PS51257">
    <property type="entry name" value="PROKAR_LIPOPROTEIN"/>
    <property type="match status" value="1"/>
</dbReference>
<dbReference type="AlphaFoldDB" id="A0A7X6PKX7"/>
<gene>
    <name evidence="4" type="ORF">GX859_01000</name>
</gene>
<accession>A0A7X6PKX7</accession>
<reference evidence="4 5" key="1">
    <citation type="journal article" date="2020" name="Biotechnol. Biofuels">
        <title>New insights from the biogas microbiome by comprehensive genome-resolved metagenomics of nearly 1600 species originating from multiple anaerobic digesters.</title>
        <authorList>
            <person name="Campanaro S."/>
            <person name="Treu L."/>
            <person name="Rodriguez-R L.M."/>
            <person name="Kovalovszki A."/>
            <person name="Ziels R.M."/>
            <person name="Maus I."/>
            <person name="Zhu X."/>
            <person name="Kougias P.G."/>
            <person name="Basile A."/>
            <person name="Luo G."/>
            <person name="Schluter A."/>
            <person name="Konstantinidis K.T."/>
            <person name="Angelidaki I."/>
        </authorList>
    </citation>
    <scope>NUCLEOTIDE SEQUENCE [LARGE SCALE GENOMIC DNA]</scope>
    <source>
        <strain evidence="4">AS15tlH2ME_198</strain>
    </source>
</reference>
<proteinExistence type="predicted"/>
<evidence type="ECO:0000256" key="2">
    <source>
        <dbReference type="SAM" id="SignalP"/>
    </source>
</evidence>
<keyword evidence="1 2" id="KW-0732">Signal</keyword>
<feature type="chain" id="PRO_5031128679" evidence="2">
    <location>
        <begin position="31"/>
        <end position="169"/>
    </location>
</feature>
<feature type="signal peptide" evidence="2">
    <location>
        <begin position="1"/>
        <end position="30"/>
    </location>
</feature>
<evidence type="ECO:0000259" key="3">
    <source>
        <dbReference type="Pfam" id="PF11611"/>
    </source>
</evidence>
<evidence type="ECO:0000313" key="5">
    <source>
        <dbReference type="Proteomes" id="UP000557899"/>
    </source>
</evidence>
<name>A0A7X6PKX7_9CORY</name>
<dbReference type="InterPro" id="IPR029051">
    <property type="entry name" value="DUF4352"/>
</dbReference>